<dbReference type="PIRSF" id="PIRSF030802">
    <property type="entry name" value="UCP030802"/>
    <property type="match status" value="1"/>
</dbReference>
<sequence length="249" mass="26605">MIRAIALVDLDDTLFQTLRKCPEDVPVERLTPLGFAKDGSPLSYATPRQMRFLEWLAETTHLVPVTARSLDALRRAHIPFRAAVCAHGGVVLDETGEVDAAWAETIAARAAPHAATLARFAEAIAAEATARGVAINARVLSEGDLPLYTLAKHADADAEALFAVVDAAVPELPEGWTDHRNGNNVALMPPYLGKRHAVAHILPALRARFPDAPVIGVGDSYTDAPFMALCDFAMMPPRSQLAGGLFDAG</sequence>
<dbReference type="InterPro" id="IPR024197">
    <property type="entry name" value="TPP-like"/>
</dbReference>
<evidence type="ECO:0008006" key="3">
    <source>
        <dbReference type="Google" id="ProtNLM"/>
    </source>
</evidence>
<name>A0A1B3ZF65_9SPHN</name>
<dbReference type="STRING" id="1560345.AWL63_20965"/>
<reference evidence="1 2" key="1">
    <citation type="submission" date="2016-01" db="EMBL/GenBank/DDBJ databases">
        <title>Complete genome and mega plasmid sequence of Sphingomonas panacis DCY99 elicits systemic resistance in rice to Xanthomonas oryzae.</title>
        <authorList>
            <person name="Kim Y.J."/>
            <person name="Yang D.C."/>
            <person name="Sing P."/>
        </authorList>
    </citation>
    <scope>NUCLEOTIDE SEQUENCE [LARGE SCALE GENOMIC DNA]</scope>
    <source>
        <strain evidence="1 2">DCY99</strain>
    </source>
</reference>
<evidence type="ECO:0000313" key="2">
    <source>
        <dbReference type="Proteomes" id="UP000094256"/>
    </source>
</evidence>
<dbReference type="Gene3D" id="3.40.50.1000">
    <property type="entry name" value="HAD superfamily/HAD-like"/>
    <property type="match status" value="1"/>
</dbReference>
<dbReference type="InterPro" id="IPR023214">
    <property type="entry name" value="HAD_sf"/>
</dbReference>
<evidence type="ECO:0000313" key="1">
    <source>
        <dbReference type="EMBL" id="AOH86060.1"/>
    </source>
</evidence>
<accession>A0A1B3ZF65</accession>
<dbReference type="EMBL" id="CP014168">
    <property type="protein sequence ID" value="AOH86060.1"/>
    <property type="molecule type" value="Genomic_DNA"/>
</dbReference>
<gene>
    <name evidence="1" type="ORF">AWL63_20965</name>
</gene>
<dbReference type="RefSeq" id="WP_083224845.1">
    <property type="nucleotide sequence ID" value="NZ_CP014168.1"/>
</dbReference>
<proteinExistence type="predicted"/>
<dbReference type="SUPFAM" id="SSF56784">
    <property type="entry name" value="HAD-like"/>
    <property type="match status" value="1"/>
</dbReference>
<dbReference type="InterPro" id="IPR036412">
    <property type="entry name" value="HAD-like_sf"/>
</dbReference>
<dbReference type="AlphaFoldDB" id="A0A1B3ZF65"/>
<organism evidence="1 2">
    <name type="scientific">Sphingomonas panacis</name>
    <dbReference type="NCBI Taxonomy" id="1560345"/>
    <lineage>
        <taxon>Bacteria</taxon>
        <taxon>Pseudomonadati</taxon>
        <taxon>Pseudomonadota</taxon>
        <taxon>Alphaproteobacteria</taxon>
        <taxon>Sphingomonadales</taxon>
        <taxon>Sphingomonadaceae</taxon>
        <taxon>Sphingomonas</taxon>
    </lineage>
</organism>
<dbReference type="KEGG" id="span:AWL63_20965"/>
<dbReference type="OrthoDB" id="8746852at2"/>
<dbReference type="Proteomes" id="UP000094256">
    <property type="component" value="Chromosome"/>
</dbReference>
<dbReference type="Gene3D" id="3.90.1070.10">
    <property type="match status" value="1"/>
</dbReference>
<keyword evidence="2" id="KW-1185">Reference proteome</keyword>
<protein>
    <recommendedName>
        <fullName evidence="3">Sucrose phosphatase-like domain-containing protein</fullName>
    </recommendedName>
</protein>